<sequence length="1455" mass="164178">MEKLEVLERIEKVLESISFRPPESAEASVAALVGSVLDETPTVQREGKGVLRETTTVFGNATRQLGYSPAPQPPWTPPDDRNAPPSRRLELPIFNGEHAEDWIARIEQYFDVMEYTDGQKLHEVRLCFSEEALKKDRRPFLNWEQLKRRLIEDFVGEEEICAGQRLFTLKQEGTVKEYCRDFIGLATNAPEVPEFVLEWTFMNGLRPEIRTRAETFAPRTLATMMSTAKKVASWIDSEASPQRGYGGGGHKGNKVGPIKPQGPSHQSGFKPQNRPITTFGPAKATNINTQRSEDRNPNRQNRVKPPFRRLTQAEVDWRKAEGLCFRCDEKGHSRPQCPYKEFQLLIVQKDGSELELEEADEESDEETIQEIAGMATLSLNSMVGISSPRTVKIRGVIQGEHVVVLIDSGATHNFISEKIVTLLRLRTEETKGYGVVTGTGLTVQGQGICKAVELSLQGLLVVAHFLPLELGSADVILGMQWLESVGDMVCNWKLQKLSFKVEGRRVELQGDPCICCSPVTMKGLWKALDQEGPGVIIEYAGLQAQRAEGENPVTEGVQSVLREFQQVFEEPQGLPPSRGREHTIELTLGATPVSVRPFRYPQIQKEELEKQVAAMLAASIIQESINPFSSPVLLLLDELHGSIIFSKLDLRAGYHQIRVKAEDVPKTAFKTHDGHYEFLVMPFGLTNAPATFQSLMNDLFRPYLRRFVLVFFYDIMVYSKSEEEHQEHLRVVLQVLADNQLFANSKKCQFGSQKVDYLGHVISAEGVSADPAKVQAMVDWPVPKVDYLGHVISAEGVSADPAKVQAMVDWPVPKNVKALRGFLGLTGYYRKFVKGYGEIARPLTALLKKDQFQWSPKVEAAFQSLKVAMSTVPVLALVDFSLPFVVESDASGVGLGVVLMQQQQPIAYFSRKFLVRTDQKSLKFLLEQREIHLEYQRWLTKILGFDFEIQYKPRLENKAADALSIIDAVPQLCALSMPVAIQLAEVDEAVEKDAELSKLKEEVMKDATFHPDFSVVHGRLLRKGRLVLPAASPLVKLVLQEFHDGKMGGHGGVLKTQRRISEMFFWKKMMADIRQYVAECQICQRHKYSTLAPAGYSSLYQSPNSHPYESPDVALLFVKEIVRLHGYPKTIVSDRDKTFTGGFWRLAGTNLCFSTAYHPQTDGQTEVTNRTMETFLRCFSSEKPRQWSTYLPWAELSYNTSYHTAIKMTPFKAVYGRDPPTLLKYEDGSTGNATLERMLLERDDMICVLQQQMLRTQHLMKQQADSHRREVNFAVGDLVFLKLRPYRQKSLARRPNEKLAARYYGPYEIEARVGPVAYKLKLPPTAKVHHTFHVSQLKASLGSALVPSTMPPQLTAEGVLEAEPEFVLGTRMNKQSGQEEVLIQWKGMPESECTWEWRRVMKGQFPKFHLEDKVNIKEGGNVRVDETMPILYQFRRRKASKIQALEAQDGEASGN</sequence>
<proteinExistence type="predicted"/>
<dbReference type="InterPro" id="IPR041577">
    <property type="entry name" value="RT_RNaseH_2"/>
</dbReference>
<keyword evidence="10" id="KW-0229">DNA integration</keyword>
<dbReference type="PROSITE" id="PS50013">
    <property type="entry name" value="CHROMO_2"/>
    <property type="match status" value="1"/>
</dbReference>
<keyword evidence="23" id="KW-1185">Reference proteome</keyword>
<feature type="compositionally biased region" description="Polar residues" evidence="17">
    <location>
        <begin position="263"/>
        <end position="276"/>
    </location>
</feature>
<dbReference type="GO" id="GO:0006310">
    <property type="term" value="P:DNA recombination"/>
    <property type="evidence" value="ECO:0007669"/>
    <property type="project" value="UniProtKB-KW"/>
</dbReference>
<reference evidence="23" key="1">
    <citation type="journal article" date="2015" name="Nat. Plants">
        <title>Genome expansion of Arabis alpina linked with retrotransposition and reduced symmetric DNA methylation.</title>
        <authorList>
            <person name="Willing E.M."/>
            <person name="Rawat V."/>
            <person name="Mandakova T."/>
            <person name="Maumus F."/>
            <person name="James G.V."/>
            <person name="Nordstroem K.J."/>
            <person name="Becker C."/>
            <person name="Warthmann N."/>
            <person name="Chica C."/>
            <person name="Szarzynska B."/>
            <person name="Zytnicki M."/>
            <person name="Albani M.C."/>
            <person name="Kiefer C."/>
            <person name="Bergonzi S."/>
            <person name="Castaings L."/>
            <person name="Mateos J.L."/>
            <person name="Berns M.C."/>
            <person name="Bujdoso N."/>
            <person name="Piofczyk T."/>
            <person name="de Lorenzo L."/>
            <person name="Barrero-Sicilia C."/>
            <person name="Mateos I."/>
            <person name="Piednoel M."/>
            <person name="Hagmann J."/>
            <person name="Chen-Min-Tao R."/>
            <person name="Iglesias-Fernandez R."/>
            <person name="Schuster S.C."/>
            <person name="Alonso-Blanco C."/>
            <person name="Roudier F."/>
            <person name="Carbonero P."/>
            <person name="Paz-Ares J."/>
            <person name="Davis S.J."/>
            <person name="Pecinka A."/>
            <person name="Quesneville H."/>
            <person name="Colot V."/>
            <person name="Lysak M.A."/>
            <person name="Weigel D."/>
            <person name="Coupland G."/>
            <person name="Schneeberger K."/>
        </authorList>
    </citation>
    <scope>NUCLEOTIDE SEQUENCE [LARGE SCALE GENOMIC DNA]</scope>
    <source>
        <strain evidence="23">cv. Pajares</strain>
    </source>
</reference>
<keyword evidence="7" id="KW-0255">Endonuclease</keyword>
<keyword evidence="2" id="KW-0808">Transferase</keyword>
<gene>
    <name evidence="22" type="ordered locus">AALP_Aa8g317800</name>
</gene>
<evidence type="ECO:0000256" key="1">
    <source>
        <dbReference type="ARBA" id="ARBA00022670"/>
    </source>
</evidence>
<dbReference type="SUPFAM" id="SSF54160">
    <property type="entry name" value="Chromo domain-like"/>
    <property type="match status" value="1"/>
</dbReference>
<dbReference type="EMBL" id="CM002876">
    <property type="protein sequence ID" value="KFK26975.1"/>
    <property type="molecule type" value="Genomic_DNA"/>
</dbReference>
<dbReference type="eggNOG" id="KOG0017">
    <property type="taxonomic scope" value="Eukaryota"/>
</dbReference>
<evidence type="ECO:0000256" key="3">
    <source>
        <dbReference type="ARBA" id="ARBA00022695"/>
    </source>
</evidence>
<evidence type="ECO:0000313" key="23">
    <source>
        <dbReference type="Proteomes" id="UP000029120"/>
    </source>
</evidence>
<feature type="domain" description="Reverse transcriptase" evidence="20">
    <location>
        <begin position="563"/>
        <end position="762"/>
    </location>
</feature>
<dbReference type="GO" id="GO:0008270">
    <property type="term" value="F:zinc ion binding"/>
    <property type="evidence" value="ECO:0007669"/>
    <property type="project" value="UniProtKB-KW"/>
</dbReference>
<feature type="compositionally biased region" description="Basic and acidic residues" evidence="17">
    <location>
        <begin position="78"/>
        <end position="88"/>
    </location>
</feature>
<evidence type="ECO:0000256" key="5">
    <source>
        <dbReference type="ARBA" id="ARBA00022723"/>
    </source>
</evidence>
<name>A0A087GAS3_ARAAL</name>
<feature type="domain" description="Chromo" evidence="18">
    <location>
        <begin position="1362"/>
        <end position="1396"/>
    </location>
</feature>
<dbReference type="PROSITE" id="PS50158">
    <property type="entry name" value="ZF_CCHC"/>
    <property type="match status" value="1"/>
</dbReference>
<dbReference type="InterPro" id="IPR036397">
    <property type="entry name" value="RNaseH_sf"/>
</dbReference>
<dbReference type="SMART" id="SM00298">
    <property type="entry name" value="CHROMO"/>
    <property type="match status" value="1"/>
</dbReference>
<keyword evidence="15" id="KW-0511">Multifunctional enzyme</keyword>
<dbReference type="PANTHER" id="PTHR37984:SF5">
    <property type="entry name" value="PROTEIN NYNRIN-LIKE"/>
    <property type="match status" value="1"/>
</dbReference>
<dbReference type="Pfam" id="PF03732">
    <property type="entry name" value="Retrotrans_gag"/>
    <property type="match status" value="1"/>
</dbReference>
<protein>
    <recommendedName>
        <fullName evidence="24">Reverse transcriptase</fullName>
    </recommendedName>
</protein>
<accession>A0A087GAS3</accession>
<keyword evidence="1" id="KW-0645">Protease</keyword>
<keyword evidence="16" id="KW-0863">Zinc-finger</keyword>
<dbReference type="InterPro" id="IPR041588">
    <property type="entry name" value="Integrase_H2C2"/>
</dbReference>
<dbReference type="InterPro" id="IPR001584">
    <property type="entry name" value="Integrase_cat-core"/>
</dbReference>
<dbReference type="InterPro" id="IPR043502">
    <property type="entry name" value="DNA/RNA_pol_sf"/>
</dbReference>
<dbReference type="InterPro" id="IPR050951">
    <property type="entry name" value="Retrovirus_Pol_polyprotein"/>
</dbReference>
<keyword evidence="11" id="KW-0695">RNA-directed DNA polymerase</keyword>
<dbReference type="InterPro" id="IPR005162">
    <property type="entry name" value="Retrotrans_gag_dom"/>
</dbReference>
<keyword evidence="13" id="KW-0238">DNA-binding</keyword>
<keyword evidence="9" id="KW-0460">Magnesium</keyword>
<dbReference type="Pfam" id="PF17921">
    <property type="entry name" value="Integrase_H2C2"/>
    <property type="match status" value="1"/>
</dbReference>
<dbReference type="Gene3D" id="2.40.70.10">
    <property type="entry name" value="Acid Proteases"/>
    <property type="match status" value="1"/>
</dbReference>
<organism evidence="22 23">
    <name type="scientific">Arabis alpina</name>
    <name type="common">Alpine rock-cress</name>
    <dbReference type="NCBI Taxonomy" id="50452"/>
    <lineage>
        <taxon>Eukaryota</taxon>
        <taxon>Viridiplantae</taxon>
        <taxon>Streptophyta</taxon>
        <taxon>Embryophyta</taxon>
        <taxon>Tracheophyta</taxon>
        <taxon>Spermatophyta</taxon>
        <taxon>Magnoliopsida</taxon>
        <taxon>eudicotyledons</taxon>
        <taxon>Gunneridae</taxon>
        <taxon>Pentapetalae</taxon>
        <taxon>rosids</taxon>
        <taxon>malvids</taxon>
        <taxon>Brassicales</taxon>
        <taxon>Brassicaceae</taxon>
        <taxon>Arabideae</taxon>
        <taxon>Arabis</taxon>
    </lineage>
</organism>
<dbReference type="GO" id="GO:0004519">
    <property type="term" value="F:endonuclease activity"/>
    <property type="evidence" value="ECO:0007669"/>
    <property type="project" value="UniProtKB-KW"/>
</dbReference>
<keyword evidence="12" id="KW-0239">DNA-directed DNA polymerase</keyword>
<feature type="domain" description="Integrase catalytic" evidence="21">
    <location>
        <begin position="1058"/>
        <end position="1218"/>
    </location>
</feature>
<evidence type="ECO:0000256" key="8">
    <source>
        <dbReference type="ARBA" id="ARBA00022801"/>
    </source>
</evidence>
<dbReference type="SUPFAM" id="SSF56672">
    <property type="entry name" value="DNA/RNA polymerases"/>
    <property type="match status" value="2"/>
</dbReference>
<dbReference type="InterPro" id="IPR000477">
    <property type="entry name" value="RT_dom"/>
</dbReference>
<evidence type="ECO:0000256" key="6">
    <source>
        <dbReference type="ARBA" id="ARBA00022750"/>
    </source>
</evidence>
<evidence type="ECO:0000256" key="14">
    <source>
        <dbReference type="ARBA" id="ARBA00023172"/>
    </source>
</evidence>
<evidence type="ECO:0000259" key="18">
    <source>
        <dbReference type="PROSITE" id="PS50013"/>
    </source>
</evidence>
<dbReference type="InterPro" id="IPR016197">
    <property type="entry name" value="Chromo-like_dom_sf"/>
</dbReference>
<dbReference type="GO" id="GO:0003887">
    <property type="term" value="F:DNA-directed DNA polymerase activity"/>
    <property type="evidence" value="ECO:0007669"/>
    <property type="project" value="UniProtKB-KW"/>
</dbReference>
<dbReference type="InterPro" id="IPR056924">
    <property type="entry name" value="SH3_Tf2-1"/>
</dbReference>
<dbReference type="Gene3D" id="3.30.70.270">
    <property type="match status" value="2"/>
</dbReference>
<evidence type="ECO:0000256" key="7">
    <source>
        <dbReference type="ARBA" id="ARBA00022759"/>
    </source>
</evidence>
<evidence type="ECO:0008006" key="24">
    <source>
        <dbReference type="Google" id="ProtNLM"/>
    </source>
</evidence>
<evidence type="ECO:0000256" key="15">
    <source>
        <dbReference type="ARBA" id="ARBA00023268"/>
    </source>
</evidence>
<dbReference type="GO" id="GO:0006508">
    <property type="term" value="P:proteolysis"/>
    <property type="evidence" value="ECO:0007669"/>
    <property type="project" value="UniProtKB-KW"/>
</dbReference>
<evidence type="ECO:0000256" key="13">
    <source>
        <dbReference type="ARBA" id="ARBA00023125"/>
    </source>
</evidence>
<dbReference type="CDD" id="cd00303">
    <property type="entry name" value="retropepsin_like"/>
    <property type="match status" value="1"/>
</dbReference>
<keyword evidence="14" id="KW-0233">DNA recombination</keyword>
<dbReference type="FunFam" id="1.10.340.70:FF:000001">
    <property type="entry name" value="Retrovirus-related Pol polyprotein from transposon gypsy-like Protein"/>
    <property type="match status" value="1"/>
</dbReference>
<dbReference type="SUPFAM" id="SSF53098">
    <property type="entry name" value="Ribonuclease H-like"/>
    <property type="match status" value="1"/>
</dbReference>
<dbReference type="InterPro" id="IPR021109">
    <property type="entry name" value="Peptidase_aspartic_dom_sf"/>
</dbReference>
<evidence type="ECO:0000256" key="2">
    <source>
        <dbReference type="ARBA" id="ARBA00022679"/>
    </source>
</evidence>
<dbReference type="Gene3D" id="1.10.340.70">
    <property type="match status" value="1"/>
</dbReference>
<dbReference type="PROSITE" id="PS50994">
    <property type="entry name" value="INTEGRASE"/>
    <property type="match status" value="1"/>
</dbReference>
<dbReference type="InterPro" id="IPR000953">
    <property type="entry name" value="Chromo/chromo_shadow_dom"/>
</dbReference>
<dbReference type="FunFam" id="3.10.10.10:FF:000007">
    <property type="entry name" value="Retrovirus-related Pol polyprotein from transposon 17.6-like Protein"/>
    <property type="match status" value="1"/>
</dbReference>
<feature type="domain" description="CCHC-type" evidence="19">
    <location>
        <begin position="324"/>
        <end position="338"/>
    </location>
</feature>
<dbReference type="GO" id="GO:0003677">
    <property type="term" value="F:DNA binding"/>
    <property type="evidence" value="ECO:0007669"/>
    <property type="project" value="UniProtKB-KW"/>
</dbReference>
<dbReference type="FunFam" id="3.30.70.270:FF:000020">
    <property type="entry name" value="Transposon Tf2-6 polyprotein-like Protein"/>
    <property type="match status" value="1"/>
</dbReference>
<dbReference type="Pfam" id="PF00078">
    <property type="entry name" value="RVT_1"/>
    <property type="match status" value="1"/>
</dbReference>
<dbReference type="InterPro" id="IPR023780">
    <property type="entry name" value="Chromo_domain"/>
</dbReference>
<dbReference type="Gene3D" id="3.10.10.10">
    <property type="entry name" value="HIV Type 1 Reverse Transcriptase, subunit A, domain 1"/>
    <property type="match status" value="2"/>
</dbReference>
<keyword evidence="6" id="KW-0064">Aspartyl protease</keyword>
<evidence type="ECO:0000259" key="19">
    <source>
        <dbReference type="PROSITE" id="PS50158"/>
    </source>
</evidence>
<evidence type="ECO:0000313" key="22">
    <source>
        <dbReference type="EMBL" id="KFK26975.1"/>
    </source>
</evidence>
<dbReference type="GO" id="GO:0003964">
    <property type="term" value="F:RNA-directed DNA polymerase activity"/>
    <property type="evidence" value="ECO:0007669"/>
    <property type="project" value="UniProtKB-KW"/>
</dbReference>
<dbReference type="GO" id="GO:0015074">
    <property type="term" value="P:DNA integration"/>
    <property type="evidence" value="ECO:0007669"/>
    <property type="project" value="UniProtKB-KW"/>
</dbReference>
<feature type="region of interest" description="Disordered" evidence="17">
    <location>
        <begin position="239"/>
        <end position="308"/>
    </location>
</feature>
<dbReference type="OrthoDB" id="2424338at2759"/>
<keyword evidence="4" id="KW-0540">Nuclease</keyword>
<evidence type="ECO:0000256" key="12">
    <source>
        <dbReference type="ARBA" id="ARBA00022932"/>
    </source>
</evidence>
<dbReference type="GO" id="GO:0004190">
    <property type="term" value="F:aspartic-type endopeptidase activity"/>
    <property type="evidence" value="ECO:0007669"/>
    <property type="project" value="UniProtKB-KW"/>
</dbReference>
<dbReference type="Pfam" id="PF17919">
    <property type="entry name" value="RT_RNaseH_2"/>
    <property type="match status" value="1"/>
</dbReference>
<dbReference type="PANTHER" id="PTHR37984">
    <property type="entry name" value="PROTEIN CBG26694"/>
    <property type="match status" value="1"/>
</dbReference>
<dbReference type="Pfam" id="PF08284">
    <property type="entry name" value="RVP_2"/>
    <property type="match status" value="1"/>
</dbReference>
<dbReference type="InterPro" id="IPR043128">
    <property type="entry name" value="Rev_trsase/Diguanyl_cyclase"/>
</dbReference>
<dbReference type="Gene3D" id="2.40.50.40">
    <property type="match status" value="1"/>
</dbReference>
<dbReference type="Pfam" id="PF24626">
    <property type="entry name" value="SH3_Tf2-1"/>
    <property type="match status" value="1"/>
</dbReference>
<evidence type="ECO:0000256" key="4">
    <source>
        <dbReference type="ARBA" id="ARBA00022722"/>
    </source>
</evidence>
<dbReference type="PROSITE" id="PS50878">
    <property type="entry name" value="RT_POL"/>
    <property type="match status" value="1"/>
</dbReference>
<dbReference type="CDD" id="cd01647">
    <property type="entry name" value="RT_LTR"/>
    <property type="match status" value="1"/>
</dbReference>
<evidence type="ECO:0000259" key="20">
    <source>
        <dbReference type="PROSITE" id="PS50878"/>
    </source>
</evidence>
<dbReference type="Proteomes" id="UP000029120">
    <property type="component" value="Chromosome 8"/>
</dbReference>
<evidence type="ECO:0000259" key="21">
    <source>
        <dbReference type="PROSITE" id="PS50994"/>
    </source>
</evidence>
<evidence type="ECO:0000256" key="9">
    <source>
        <dbReference type="ARBA" id="ARBA00022842"/>
    </source>
</evidence>
<evidence type="ECO:0000256" key="17">
    <source>
        <dbReference type="SAM" id="MobiDB-lite"/>
    </source>
</evidence>
<keyword evidence="8" id="KW-0378">Hydrolase</keyword>
<feature type="region of interest" description="Disordered" evidence="17">
    <location>
        <begin position="61"/>
        <end position="88"/>
    </location>
</feature>
<keyword evidence="3" id="KW-0548">Nucleotidyltransferase</keyword>
<evidence type="ECO:0000256" key="11">
    <source>
        <dbReference type="ARBA" id="ARBA00022918"/>
    </source>
</evidence>
<dbReference type="Gramene" id="KFK26975">
    <property type="protein sequence ID" value="KFK26975"/>
    <property type="gene ID" value="AALP_AA8G317800"/>
</dbReference>
<dbReference type="InterPro" id="IPR012337">
    <property type="entry name" value="RNaseH-like_sf"/>
</dbReference>
<dbReference type="Gene3D" id="3.30.420.10">
    <property type="entry name" value="Ribonuclease H-like superfamily/Ribonuclease H"/>
    <property type="match status" value="1"/>
</dbReference>
<dbReference type="SUPFAM" id="SSF50630">
    <property type="entry name" value="Acid proteases"/>
    <property type="match status" value="1"/>
</dbReference>
<evidence type="ECO:0000256" key="16">
    <source>
        <dbReference type="PROSITE-ProRule" id="PRU00047"/>
    </source>
</evidence>
<keyword evidence="16" id="KW-0862">Zinc</keyword>
<keyword evidence="5" id="KW-0479">Metal-binding</keyword>
<evidence type="ECO:0000256" key="10">
    <source>
        <dbReference type="ARBA" id="ARBA00022908"/>
    </source>
</evidence>
<dbReference type="InterPro" id="IPR001878">
    <property type="entry name" value="Znf_CCHC"/>
</dbReference>
<dbReference type="Pfam" id="PF00385">
    <property type="entry name" value="Chromo"/>
    <property type="match status" value="1"/>
</dbReference>